<evidence type="ECO:0000256" key="5">
    <source>
        <dbReference type="ARBA" id="ARBA00023004"/>
    </source>
</evidence>
<keyword evidence="2" id="KW-0813">Transport</keyword>
<evidence type="ECO:0000313" key="7">
    <source>
        <dbReference type="EMBL" id="AEB07270.1"/>
    </source>
</evidence>
<dbReference type="GO" id="GO:0016491">
    <property type="term" value="F:oxidoreductase activity"/>
    <property type="evidence" value="ECO:0007669"/>
    <property type="project" value="InterPro"/>
</dbReference>
<dbReference type="PANTHER" id="PTHR36541">
    <property type="entry name" value="SUPEROXIDE REDUCTASE-RELATED"/>
    <property type="match status" value="1"/>
</dbReference>
<dbReference type="Proteomes" id="UP000006851">
    <property type="component" value="Chromosome"/>
</dbReference>
<gene>
    <name evidence="7" type="ordered locus">Corgl_1164</name>
</gene>
<dbReference type="EMBL" id="CP002628">
    <property type="protein sequence ID" value="AEB07270.1"/>
    <property type="molecule type" value="Genomic_DNA"/>
</dbReference>
<evidence type="ECO:0000256" key="3">
    <source>
        <dbReference type="ARBA" id="ARBA00022723"/>
    </source>
</evidence>
<dbReference type="KEGG" id="cgo:Corgl_1164"/>
<accession>F2N887</accession>
<feature type="domain" description="Desulfoferrodoxin ferrous iron-binding" evidence="6">
    <location>
        <begin position="34"/>
        <end position="118"/>
    </location>
</feature>
<evidence type="ECO:0000256" key="2">
    <source>
        <dbReference type="ARBA" id="ARBA00022448"/>
    </source>
</evidence>
<dbReference type="OrthoDB" id="9814936at2"/>
<dbReference type="Pfam" id="PF01880">
    <property type="entry name" value="Desulfoferrodox"/>
    <property type="match status" value="1"/>
</dbReference>
<evidence type="ECO:0000256" key="1">
    <source>
        <dbReference type="ARBA" id="ARBA00005941"/>
    </source>
</evidence>
<name>F2N887_CORGP</name>
<organism evidence="7 8">
    <name type="scientific">Coriobacterium glomerans (strain ATCC 49209 / DSM 20642 / JCM 10262 / PW2)</name>
    <dbReference type="NCBI Taxonomy" id="700015"/>
    <lineage>
        <taxon>Bacteria</taxon>
        <taxon>Bacillati</taxon>
        <taxon>Actinomycetota</taxon>
        <taxon>Coriobacteriia</taxon>
        <taxon>Coriobacteriales</taxon>
        <taxon>Coriobacteriaceae</taxon>
        <taxon>Coriobacterium</taxon>
    </lineage>
</organism>
<comment type="similarity">
    <text evidence="1">Belongs to the desulfoferrodoxin family.</text>
</comment>
<dbReference type="SUPFAM" id="SSF49367">
    <property type="entry name" value="Superoxide reductase-like"/>
    <property type="match status" value="1"/>
</dbReference>
<dbReference type="RefSeq" id="WP_013709013.1">
    <property type="nucleotide sequence ID" value="NC_015389.1"/>
</dbReference>
<dbReference type="eggNOG" id="COG2033">
    <property type="taxonomic scope" value="Bacteria"/>
</dbReference>
<keyword evidence="8" id="KW-1185">Reference proteome</keyword>
<reference evidence="8" key="1">
    <citation type="journal article" date="2013" name="Stand. Genomic Sci.">
        <title>Complete genome sequence of Coriobacterium glomerans type strain (PW2(T)) from the midgut of Pyrrhocoris apterus L. (red soldier bug).</title>
        <authorList>
            <person name="Stackebrandt E."/>
            <person name="Zeytun A."/>
            <person name="Lapidus A."/>
            <person name="Nolan M."/>
            <person name="Lucas S."/>
            <person name="Hammon N."/>
            <person name="Deshpande S."/>
            <person name="Cheng J.F."/>
            <person name="Tapia R."/>
            <person name="Goodwin L.A."/>
            <person name="Pitluck S."/>
            <person name="Liolios K."/>
            <person name="Pagani I."/>
            <person name="Ivanova N."/>
            <person name="Mavromatis K."/>
            <person name="Mikhailova N."/>
            <person name="Huntemann M."/>
            <person name="Pati A."/>
            <person name="Chen A."/>
            <person name="Palaniappan K."/>
            <person name="Chang Y.J."/>
            <person name="Land M."/>
            <person name="Hauser L."/>
            <person name="Rohde M."/>
            <person name="Pukall R."/>
            <person name="Goker M."/>
            <person name="Detter J.C."/>
            <person name="Woyke T."/>
            <person name="Bristow J."/>
            <person name="Eisen J.A."/>
            <person name="Markowitz V."/>
            <person name="Hugenholtz P."/>
            <person name="Kyrpides N.C."/>
            <person name="Klenk H.P."/>
        </authorList>
    </citation>
    <scope>NUCLEOTIDE SEQUENCE</scope>
    <source>
        <strain evidence="8">ATCC 49209 / DSM 20642 / JCM 10262 / PW2</strain>
    </source>
</reference>
<evidence type="ECO:0000256" key="4">
    <source>
        <dbReference type="ARBA" id="ARBA00022982"/>
    </source>
</evidence>
<dbReference type="GO" id="GO:0005506">
    <property type="term" value="F:iron ion binding"/>
    <property type="evidence" value="ECO:0007669"/>
    <property type="project" value="InterPro"/>
</dbReference>
<keyword evidence="5" id="KW-0408">Iron</keyword>
<dbReference type="InterPro" id="IPR051233">
    <property type="entry name" value="Desulfoferrodoxin_SOR"/>
</dbReference>
<dbReference type="NCBIfam" id="TIGR00332">
    <property type="entry name" value="neela_ferrous"/>
    <property type="match status" value="1"/>
</dbReference>
<dbReference type="STRING" id="700015.Corgl_1164"/>
<evidence type="ECO:0000259" key="6">
    <source>
        <dbReference type="Pfam" id="PF01880"/>
    </source>
</evidence>
<dbReference type="InterPro" id="IPR036073">
    <property type="entry name" value="Desulfoferrodoxin_Fe-bd_dom_sf"/>
</dbReference>
<dbReference type="AlphaFoldDB" id="F2N887"/>
<dbReference type="PANTHER" id="PTHR36541:SF1">
    <property type="entry name" value="SUPEROXIDE REDUCTASE-RELATED"/>
    <property type="match status" value="1"/>
</dbReference>
<keyword evidence="4" id="KW-0249">Electron transport</keyword>
<protein>
    <submittedName>
        <fullName evidence="7">Desulfoferrodoxin ferrous iron-binding region</fullName>
    </submittedName>
</protein>
<keyword evidence="3" id="KW-0479">Metal-binding</keyword>
<sequence length="120" mass="13498">MADFFKDSEGNIFVSLKTDAPTPEGFNKLDVNTVDAVKEKHVPVVEMQRDGHIIHVQIGEVEHPMIEEHHIEWIALVTPDRLEIHELKPGQSPTTFFAGGAKSGTVYEHCNIHGLWKADF</sequence>
<dbReference type="HOGENOM" id="CLU_118960_1_0_11"/>
<dbReference type="InterPro" id="IPR002742">
    <property type="entry name" value="Desulfoferrodoxin_Fe-bd_dom"/>
</dbReference>
<evidence type="ECO:0000313" key="8">
    <source>
        <dbReference type="Proteomes" id="UP000006851"/>
    </source>
</evidence>
<proteinExistence type="inferred from homology"/>
<dbReference type="Gene3D" id="2.60.40.730">
    <property type="entry name" value="SOR catalytic domain"/>
    <property type="match status" value="1"/>
</dbReference>